<feature type="transmembrane region" description="Helical" evidence="1">
    <location>
        <begin position="480"/>
        <end position="513"/>
    </location>
</feature>
<keyword evidence="1" id="KW-1133">Transmembrane helix</keyword>
<keyword evidence="1" id="KW-0812">Transmembrane</keyword>
<dbReference type="SUPFAM" id="SSF49899">
    <property type="entry name" value="Concanavalin A-like lectins/glucanases"/>
    <property type="match status" value="1"/>
</dbReference>
<dbReference type="EMBL" id="LAZR01033455">
    <property type="protein sequence ID" value="KKL48030.1"/>
    <property type="molecule type" value="Genomic_DNA"/>
</dbReference>
<proteinExistence type="predicted"/>
<evidence type="ECO:0000313" key="2">
    <source>
        <dbReference type="EMBL" id="KKL48030.1"/>
    </source>
</evidence>
<keyword evidence="1" id="KW-0472">Membrane</keyword>
<dbReference type="Gene3D" id="2.60.120.200">
    <property type="match status" value="1"/>
</dbReference>
<protein>
    <submittedName>
        <fullName evidence="2">Uncharacterized protein</fullName>
    </submittedName>
</protein>
<comment type="caution">
    <text evidence="2">The sequence shown here is derived from an EMBL/GenBank/DDBJ whole genome shotgun (WGS) entry which is preliminary data.</text>
</comment>
<organism evidence="2">
    <name type="scientific">marine sediment metagenome</name>
    <dbReference type="NCBI Taxonomy" id="412755"/>
    <lineage>
        <taxon>unclassified sequences</taxon>
        <taxon>metagenomes</taxon>
        <taxon>ecological metagenomes</taxon>
    </lineage>
</organism>
<feature type="non-terminal residue" evidence="2">
    <location>
        <position position="1"/>
    </location>
</feature>
<dbReference type="AlphaFoldDB" id="A0A0F9ESX9"/>
<feature type="transmembrane region" description="Helical" evidence="1">
    <location>
        <begin position="525"/>
        <end position="542"/>
    </location>
</feature>
<sequence length="546" mass="59766">AQGDGGYELSFDASGNFLAFFIDGSEAARTTNDINGTGFHMITVLIQNSPAISSIFINATNVTSSGTAVSIPDSSAFGLGIGNRYDGRDRPFGDIIDEFAIWNTTLDANDITELYNNTHGIFFITSLINITSIETSPFAANRTFITFNITENDAGNLGLRLIFFNESNGENINGSINTFDLDLATNDTEQASFLFTNSTSKENWTFQLNPQEISVGTNGTVSYTGSTFQQRSVGIEKTLNGTGITNVSLFLLPTSDGIFVTFQTISTSDQAISGVNILAEARIDSVFQEVASGLTDDAGAITLFLNPNTLHRITASKSGFETFTTEITPTSSTFTITMTSTTTFNATNFNQGITFNILPINVTLSNFTNYTFGFNITSQNLSLENFGFNLINSTDDILISLTNSTSSSGGFVFQELNTTNNTQLRMEYFWTAQGSSQNATKFWTVVFTQQGDFSLKTFFDDLRVFNHSGFSDFTRSMIAFILTIVIVASVSLVTGIVTPTAITGIITALTWLFEYVGMYAIIGREWFLTSVMFMLFIAFWIYETTR</sequence>
<evidence type="ECO:0000256" key="1">
    <source>
        <dbReference type="SAM" id="Phobius"/>
    </source>
</evidence>
<reference evidence="2" key="1">
    <citation type="journal article" date="2015" name="Nature">
        <title>Complex archaea that bridge the gap between prokaryotes and eukaryotes.</title>
        <authorList>
            <person name="Spang A."/>
            <person name="Saw J.H."/>
            <person name="Jorgensen S.L."/>
            <person name="Zaremba-Niedzwiedzka K."/>
            <person name="Martijn J."/>
            <person name="Lind A.E."/>
            <person name="van Eijk R."/>
            <person name="Schleper C."/>
            <person name="Guy L."/>
            <person name="Ettema T.J."/>
        </authorList>
    </citation>
    <scope>NUCLEOTIDE SEQUENCE</scope>
</reference>
<gene>
    <name evidence="2" type="ORF">LCGC14_2329610</name>
</gene>
<name>A0A0F9ESX9_9ZZZZ</name>
<dbReference type="Pfam" id="PF13385">
    <property type="entry name" value="Laminin_G_3"/>
    <property type="match status" value="1"/>
</dbReference>
<accession>A0A0F9ESX9</accession>
<dbReference type="InterPro" id="IPR013320">
    <property type="entry name" value="ConA-like_dom_sf"/>
</dbReference>